<dbReference type="AlphaFoldDB" id="A0A9P3UJC4"/>
<organism evidence="1 2">
    <name type="scientific">Lyophyllum shimeji</name>
    <name type="common">Hon-shimeji</name>
    <name type="synonym">Tricholoma shimeji</name>
    <dbReference type="NCBI Taxonomy" id="47721"/>
    <lineage>
        <taxon>Eukaryota</taxon>
        <taxon>Fungi</taxon>
        <taxon>Dikarya</taxon>
        <taxon>Basidiomycota</taxon>
        <taxon>Agaricomycotina</taxon>
        <taxon>Agaricomycetes</taxon>
        <taxon>Agaricomycetidae</taxon>
        <taxon>Agaricales</taxon>
        <taxon>Tricholomatineae</taxon>
        <taxon>Lyophyllaceae</taxon>
        <taxon>Lyophyllum</taxon>
    </lineage>
</organism>
<dbReference type="EMBL" id="BRPK01000001">
    <property type="protein sequence ID" value="GLB33161.1"/>
    <property type="molecule type" value="Genomic_DNA"/>
</dbReference>
<accession>A0A9P3UJC4</accession>
<comment type="caution">
    <text evidence="1">The sequence shown here is derived from an EMBL/GenBank/DDBJ whole genome shotgun (WGS) entry which is preliminary data.</text>
</comment>
<proteinExistence type="predicted"/>
<reference evidence="1" key="1">
    <citation type="submission" date="2022-07" db="EMBL/GenBank/DDBJ databases">
        <title>The genome of Lyophyllum shimeji provides insight into the initial evolution of ectomycorrhizal fungal genome.</title>
        <authorList>
            <person name="Kobayashi Y."/>
            <person name="Shibata T."/>
            <person name="Hirakawa H."/>
            <person name="Shigenobu S."/>
            <person name="Nishiyama T."/>
            <person name="Yamada A."/>
            <person name="Hasebe M."/>
            <person name="Kawaguchi M."/>
        </authorList>
    </citation>
    <scope>NUCLEOTIDE SEQUENCE</scope>
    <source>
        <strain evidence="1">AT787</strain>
    </source>
</reference>
<dbReference type="Proteomes" id="UP001063166">
    <property type="component" value="Unassembled WGS sequence"/>
</dbReference>
<protein>
    <submittedName>
        <fullName evidence="1">Uncharacterized protein</fullName>
    </submittedName>
</protein>
<evidence type="ECO:0000313" key="1">
    <source>
        <dbReference type="EMBL" id="GLB33161.1"/>
    </source>
</evidence>
<evidence type="ECO:0000313" key="2">
    <source>
        <dbReference type="Proteomes" id="UP001063166"/>
    </source>
</evidence>
<keyword evidence="2" id="KW-1185">Reference proteome</keyword>
<name>A0A9P3UJC4_LYOSH</name>
<sequence length="196" mass="21716">MNCRDSRSSLSDEGWDLVADKAQGYYMMNCRGWREGSLGARFCPCPRRRDIVILKLLAWNVQRETLAGCDTLCPCVSSSSCHPPRLMVTSPLLPLRLLSTRRVEAFDPSHSYKCRARWTADTLYIAHSPRAPAIMQFIFRTFALFTLIACARAAALPASESATCLAGGRSCINAIDCCSKKCGFFLPNNHTLVCAL</sequence>
<gene>
    <name evidence="1" type="ORF">LshimejAT787_0100460</name>
</gene>